<reference evidence="1" key="1">
    <citation type="submission" date="2016-03" db="EMBL/GenBank/DDBJ databases">
        <authorList>
            <person name="Ploux O."/>
        </authorList>
    </citation>
    <scope>NUCLEOTIDE SEQUENCE</scope>
    <source>
        <strain evidence="1">UC10</strain>
    </source>
</reference>
<dbReference type="InterPro" id="IPR039498">
    <property type="entry name" value="NTP_transf_5"/>
</dbReference>
<evidence type="ECO:0008006" key="2">
    <source>
        <dbReference type="Google" id="ProtNLM"/>
    </source>
</evidence>
<dbReference type="EMBL" id="LT598653">
    <property type="protein sequence ID" value="SBV33240.1"/>
    <property type="molecule type" value="Genomic_DNA"/>
</dbReference>
<protein>
    <recommendedName>
        <fullName evidence="2">Nucleotidyltransferase family protein</fullName>
    </recommendedName>
</protein>
<organism evidence="1">
    <name type="scientific">uncultured Sphingopyxis sp</name>
    <dbReference type="NCBI Taxonomy" id="310581"/>
    <lineage>
        <taxon>Bacteria</taxon>
        <taxon>Pseudomonadati</taxon>
        <taxon>Pseudomonadota</taxon>
        <taxon>Alphaproteobacteria</taxon>
        <taxon>Sphingomonadales</taxon>
        <taxon>Sphingomonadaceae</taxon>
        <taxon>Sphingopyxis</taxon>
        <taxon>environmental samples</taxon>
    </lineage>
</organism>
<sequence>MGGGGTVSAVAAFVDLLAGRRAPAALAPRDWDGVIGVARSEAMLATLAHRLEGAALPSSVAALFADQRAAAAVAQAQALWEAEMARRALAPAGIEFVLLKGAAYAAAGMACAAGRQIGDLDILVLAADIRRAENALLKAGWEWVKSDPYDDHYYRAHMHELPPMIHSGRDRMIDVHHTILPKTHRITPDALVLIADAVELPSGFRILNPAAMACHCAAHLLADGDLQGGLRNLWDFHCLVLDFVKADPDFYLDAIEEAARHGLVDVVKRAFRLSHRLYGTPLKAYSGPSAIEFDRRWSDDLFARRLLARDDWGRVTNPLLEQAFYIRSHWLRMPPAMLAKHLWTKWRKR</sequence>
<accession>A0A1Y5PTE1</accession>
<proteinExistence type="predicted"/>
<dbReference type="AlphaFoldDB" id="A0A1Y5PTE1"/>
<evidence type="ECO:0000313" key="1">
    <source>
        <dbReference type="EMBL" id="SBV33240.1"/>
    </source>
</evidence>
<gene>
    <name evidence="1" type="ORF">SPPYR_2120</name>
</gene>
<dbReference type="Pfam" id="PF14907">
    <property type="entry name" value="NTP_transf_5"/>
    <property type="match status" value="1"/>
</dbReference>
<dbReference type="KEGG" id="sphu:SPPYR_2120"/>
<name>A0A1Y5PTE1_9SPHN</name>